<dbReference type="EMBL" id="JAHDVG010000485">
    <property type="protein sequence ID" value="KAH1168911.1"/>
    <property type="molecule type" value="Genomic_DNA"/>
</dbReference>
<keyword evidence="2" id="KW-1185">Reference proteome</keyword>
<evidence type="ECO:0000313" key="2">
    <source>
        <dbReference type="Proteomes" id="UP000827986"/>
    </source>
</evidence>
<protein>
    <submittedName>
        <fullName evidence="1">Uncharacterized protein</fullName>
    </submittedName>
</protein>
<name>A0A9D3WXD1_9SAUR</name>
<evidence type="ECO:0000313" key="1">
    <source>
        <dbReference type="EMBL" id="KAH1168911.1"/>
    </source>
</evidence>
<accession>A0A9D3WXD1</accession>
<dbReference type="AlphaFoldDB" id="A0A9D3WXD1"/>
<dbReference type="Proteomes" id="UP000827986">
    <property type="component" value="Unassembled WGS sequence"/>
</dbReference>
<reference evidence="1" key="1">
    <citation type="submission" date="2021-09" db="EMBL/GenBank/DDBJ databases">
        <title>The genome of Mauremys mutica provides insights into the evolution of semi-aquatic lifestyle.</title>
        <authorList>
            <person name="Gong S."/>
            <person name="Gao Y."/>
        </authorList>
    </citation>
    <scope>NUCLEOTIDE SEQUENCE</scope>
    <source>
        <strain evidence="1">MM-2020</strain>
        <tissue evidence="1">Muscle</tissue>
    </source>
</reference>
<sequence>MRFIKLQRYLFQQSLAEMEKNCSTIGQKEKIMKLKFLYLIFTDTFSLTFPLKSLMMKPLLSIKSLSTLAFFLKISHHYTATSRSNNENVNVGRAPAAARV</sequence>
<gene>
    <name evidence="1" type="ORF">KIL84_013501</name>
</gene>
<organism evidence="1 2">
    <name type="scientific">Mauremys mutica</name>
    <name type="common">yellowpond turtle</name>
    <dbReference type="NCBI Taxonomy" id="74926"/>
    <lineage>
        <taxon>Eukaryota</taxon>
        <taxon>Metazoa</taxon>
        <taxon>Chordata</taxon>
        <taxon>Craniata</taxon>
        <taxon>Vertebrata</taxon>
        <taxon>Euteleostomi</taxon>
        <taxon>Archelosauria</taxon>
        <taxon>Testudinata</taxon>
        <taxon>Testudines</taxon>
        <taxon>Cryptodira</taxon>
        <taxon>Durocryptodira</taxon>
        <taxon>Testudinoidea</taxon>
        <taxon>Geoemydidae</taxon>
        <taxon>Geoemydinae</taxon>
        <taxon>Mauremys</taxon>
    </lineage>
</organism>
<proteinExistence type="predicted"/>
<comment type="caution">
    <text evidence="1">The sequence shown here is derived from an EMBL/GenBank/DDBJ whole genome shotgun (WGS) entry which is preliminary data.</text>
</comment>